<evidence type="ECO:0000313" key="2">
    <source>
        <dbReference type="EMBL" id="ORB98719.1"/>
    </source>
</evidence>
<sequence>MVTGCLSLAELSLDQDFAARDTQVRIDVRDPWLTVHGPGANTPPKEFDGDSLLLREELTVERFAKWIPFNDTLDGLASAAARPVKAPLQTQVLVVTALLEGLHRRLSTAPGSPVRMGPNTLALAALLTCAHYLPVGRCRDVLAALTAIEVSTGFLAAIRGRAARRLERKFQGHMQKLLASAPVLHADETPGRANGALTYVHVACTEYLTLMHIGDRSAATIDDGGVLSEFNGVLVRDGYAGYTHLPALHAWCAAHLLRDLRSISDADPDHQTWALAMAQVLTDAHHAAIAARDTSADALTPATLAQINNHYLGAIALGRDENQDRTGELADNARRLIKRFRRYQDMILRFVADLTVPFTNNEAERTLRPVKIQQRTSGGCWRTVQGLTDFAIVQSYLDTAHKWGIDKLDALQQLFTIGAWLPPALTPG</sequence>
<evidence type="ECO:0000313" key="4">
    <source>
        <dbReference type="Proteomes" id="UP000192335"/>
    </source>
</evidence>
<reference evidence="3 5" key="2">
    <citation type="submission" date="2018-09" db="EMBL/GenBank/DDBJ databases">
        <authorList>
            <person name="Tagini F."/>
        </authorList>
    </citation>
    <scope>NUCLEOTIDE SEQUENCE [LARGE SCALE GENOMIC DNA]</scope>
    <source>
        <strain evidence="3 5">MK4</strain>
    </source>
</reference>
<comment type="caution">
    <text evidence="2">The sequence shown here is derived from an EMBL/GenBank/DDBJ whole genome shotgun (WGS) entry which is preliminary data.</text>
</comment>
<dbReference type="NCBIfam" id="NF033517">
    <property type="entry name" value="transpos_IS66"/>
    <property type="match status" value="1"/>
</dbReference>
<reference evidence="2 4" key="1">
    <citation type="submission" date="2017-02" db="EMBL/GenBank/DDBJ databases">
        <title>Mycobacterium kansasii genomes.</title>
        <authorList>
            <person name="Borowka P."/>
            <person name="Strapagiel D."/>
            <person name="Marciniak B."/>
            <person name="Lach J."/>
            <person name="Bakula Z."/>
            <person name="Van Ingen J."/>
            <person name="Safianowska A."/>
            <person name="Brzostek A."/>
            <person name="Dziadek J."/>
            <person name="Jagielski T."/>
        </authorList>
    </citation>
    <scope>NUCLEOTIDE SEQUENCE [LARGE SCALE GENOMIC DNA]</scope>
    <source>
        <strain evidence="2 4">12MK</strain>
    </source>
</reference>
<keyword evidence="5" id="KW-1185">Reference proteome</keyword>
<dbReference type="PANTHER" id="PTHR33678:SF2">
    <property type="match status" value="1"/>
</dbReference>
<proteinExistence type="predicted"/>
<dbReference type="Proteomes" id="UP000271464">
    <property type="component" value="Unassembled WGS sequence"/>
</dbReference>
<dbReference type="OrthoDB" id="4714648at2"/>
<accession>A0A8E2IQ47</accession>
<dbReference type="Proteomes" id="UP000192335">
    <property type="component" value="Unassembled WGS sequence"/>
</dbReference>
<dbReference type="AlphaFoldDB" id="A0A8E2IQ47"/>
<protein>
    <recommendedName>
        <fullName evidence="1">Transposase IS66 central domain-containing protein</fullName>
    </recommendedName>
</protein>
<dbReference type="PANTHER" id="PTHR33678">
    <property type="entry name" value="BLL1576 PROTEIN"/>
    <property type="match status" value="1"/>
</dbReference>
<evidence type="ECO:0000313" key="5">
    <source>
        <dbReference type="Proteomes" id="UP000271464"/>
    </source>
</evidence>
<dbReference type="InterPro" id="IPR052344">
    <property type="entry name" value="Transposase-related"/>
</dbReference>
<dbReference type="Pfam" id="PF03050">
    <property type="entry name" value="DDE_Tnp_IS66"/>
    <property type="match status" value="1"/>
</dbReference>
<dbReference type="EMBL" id="MWQA01000030">
    <property type="protein sequence ID" value="ORB98719.1"/>
    <property type="molecule type" value="Genomic_DNA"/>
</dbReference>
<name>A0A8E2IQ47_9MYCO</name>
<dbReference type="EMBL" id="UPHM01000161">
    <property type="protein sequence ID" value="VBA32670.1"/>
    <property type="molecule type" value="Genomic_DNA"/>
</dbReference>
<dbReference type="InterPro" id="IPR004291">
    <property type="entry name" value="Transposase_IS66_central"/>
</dbReference>
<feature type="domain" description="Transposase IS66 central" evidence="1">
    <location>
        <begin position="115"/>
        <end position="382"/>
    </location>
</feature>
<organism evidence="2 4">
    <name type="scientific">Mycobacterium persicum</name>
    <dbReference type="NCBI Taxonomy" id="1487726"/>
    <lineage>
        <taxon>Bacteria</taxon>
        <taxon>Bacillati</taxon>
        <taxon>Actinomycetota</taxon>
        <taxon>Actinomycetes</taxon>
        <taxon>Mycobacteriales</taxon>
        <taxon>Mycobacteriaceae</taxon>
        <taxon>Mycobacterium</taxon>
    </lineage>
</organism>
<evidence type="ECO:0000313" key="3">
    <source>
        <dbReference type="EMBL" id="VBA32670.1"/>
    </source>
</evidence>
<gene>
    <name evidence="2" type="ORF">B4U45_28770</name>
    <name evidence="3" type="ORF">LAUMK4_05786</name>
</gene>
<evidence type="ECO:0000259" key="1">
    <source>
        <dbReference type="Pfam" id="PF03050"/>
    </source>
</evidence>